<dbReference type="GO" id="GO:0005975">
    <property type="term" value="P:carbohydrate metabolic process"/>
    <property type="evidence" value="ECO:0007669"/>
    <property type="project" value="InterPro"/>
</dbReference>
<dbReference type="SMART" id="SM00642">
    <property type="entry name" value="Aamy"/>
    <property type="match status" value="1"/>
</dbReference>
<dbReference type="EMBL" id="LT629799">
    <property type="protein sequence ID" value="SDV03143.1"/>
    <property type="molecule type" value="Genomic_DNA"/>
</dbReference>
<dbReference type="Proteomes" id="UP000198825">
    <property type="component" value="Chromosome I"/>
</dbReference>
<feature type="domain" description="Glycosyl hydrolase family 13 catalytic" evidence="3">
    <location>
        <begin position="18"/>
        <end position="369"/>
    </location>
</feature>
<dbReference type="InterPro" id="IPR017853">
    <property type="entry name" value="GH"/>
</dbReference>
<evidence type="ECO:0000313" key="4">
    <source>
        <dbReference type="EMBL" id="SDV03143.1"/>
    </source>
</evidence>
<dbReference type="GO" id="GO:0016798">
    <property type="term" value="F:hydrolase activity, acting on glycosyl bonds"/>
    <property type="evidence" value="ECO:0007669"/>
    <property type="project" value="UniProtKB-KW"/>
</dbReference>
<accession>A0A1H2NCG4</accession>
<name>A0A1H2NCG4_9ACTN</name>
<proteinExistence type="predicted"/>
<dbReference type="InterPro" id="IPR006047">
    <property type="entry name" value="GH13_cat_dom"/>
</dbReference>
<keyword evidence="5" id="KW-1185">Reference proteome</keyword>
<dbReference type="OrthoDB" id="9802433at2"/>
<gene>
    <name evidence="4" type="ORF">SAMN04488544_3751</name>
</gene>
<dbReference type="Gene3D" id="3.20.20.80">
    <property type="entry name" value="Glycosidases"/>
    <property type="match status" value="1"/>
</dbReference>
<evidence type="ECO:0000313" key="5">
    <source>
        <dbReference type="Proteomes" id="UP000198825"/>
    </source>
</evidence>
<evidence type="ECO:0000259" key="3">
    <source>
        <dbReference type="SMART" id="SM00642"/>
    </source>
</evidence>
<dbReference type="RefSeq" id="WP_091077951.1">
    <property type="nucleotide sequence ID" value="NZ_LT629799.1"/>
</dbReference>
<dbReference type="Pfam" id="PF00128">
    <property type="entry name" value="Alpha-amylase"/>
    <property type="match status" value="1"/>
</dbReference>
<dbReference type="SUPFAM" id="SSF51445">
    <property type="entry name" value="(Trans)glycosidases"/>
    <property type="match status" value="1"/>
</dbReference>
<protein>
    <submittedName>
        <fullName evidence="4">Glycosidase</fullName>
    </submittedName>
</protein>
<organism evidence="4 5">
    <name type="scientific">Microlunatus sagamiharensis</name>
    <dbReference type="NCBI Taxonomy" id="546874"/>
    <lineage>
        <taxon>Bacteria</taxon>
        <taxon>Bacillati</taxon>
        <taxon>Actinomycetota</taxon>
        <taxon>Actinomycetes</taxon>
        <taxon>Propionibacteriales</taxon>
        <taxon>Propionibacteriaceae</taxon>
        <taxon>Microlunatus</taxon>
    </lineage>
</organism>
<dbReference type="STRING" id="546874.SAMN04488544_3751"/>
<evidence type="ECO:0000256" key="2">
    <source>
        <dbReference type="ARBA" id="ARBA00023295"/>
    </source>
</evidence>
<sequence>MHAAADRSSWVDHVVWWHVYPMGFVGAERELSELGGLGGLDGRVEHRLGRIEAWLDHLVSLGCNGLLLGPVFASATHGYDTVDHFRIDPRLGDDADFDALVAACRERGVRVLLDGVFNHVGRDFAPVAQALAEGPGSAAAEWVHGLYENDGVVTADYFEGHDTLVTLNHDAQVVRDHVRDVMLHWLRRGVDGWRLDAAYAVPASFWAAVLPAVREEFAEAWFVGEMIHGDYVAYVAESGLDSITAYELWKAVWSSLDTVNLHELDWTVGRHAALVERFVPMTFLGNHDVTRIASQVHDERHRPHAVALLGFLPGVPCVYYGDELGLEGVKEDRAGGDDAVRPAMPAERGLLENAHPEVEELYRRVLGLRRRHPWLVDAVTSTEQVANEHLLVRARARSGEGSLTLALNLGDQPYGLPAGASVVEGSAPGGAGSVEPHGWAVLEG</sequence>
<reference evidence="5" key="1">
    <citation type="submission" date="2016-10" db="EMBL/GenBank/DDBJ databases">
        <authorList>
            <person name="Varghese N."/>
            <person name="Submissions S."/>
        </authorList>
    </citation>
    <scope>NUCLEOTIDE SEQUENCE [LARGE SCALE GENOMIC DNA]</scope>
    <source>
        <strain evidence="5">DSM 21743</strain>
    </source>
</reference>
<keyword evidence="2 4" id="KW-0326">Glycosidase</keyword>
<keyword evidence="1" id="KW-0378">Hydrolase</keyword>
<evidence type="ECO:0000256" key="1">
    <source>
        <dbReference type="ARBA" id="ARBA00022801"/>
    </source>
</evidence>
<dbReference type="AlphaFoldDB" id="A0A1H2NCG4"/>
<dbReference type="PANTHER" id="PTHR10357:SF210">
    <property type="entry name" value="MALTODEXTRIN GLUCOSIDASE"/>
    <property type="match status" value="1"/>
</dbReference>
<dbReference type="PANTHER" id="PTHR10357">
    <property type="entry name" value="ALPHA-AMYLASE FAMILY MEMBER"/>
    <property type="match status" value="1"/>
</dbReference>